<organism evidence="2 3">
    <name type="scientific">Methanofollis tationis</name>
    <dbReference type="NCBI Taxonomy" id="81417"/>
    <lineage>
        <taxon>Archaea</taxon>
        <taxon>Methanobacteriati</taxon>
        <taxon>Methanobacteriota</taxon>
        <taxon>Stenosarchaea group</taxon>
        <taxon>Methanomicrobia</taxon>
        <taxon>Methanomicrobiales</taxon>
        <taxon>Methanomicrobiaceae</taxon>
        <taxon>Methanofollis</taxon>
    </lineage>
</organism>
<gene>
    <name evidence="2" type="ORF">HWN36_11385</name>
</gene>
<dbReference type="RefSeq" id="WP_176789491.1">
    <property type="nucleotide sequence ID" value="NZ_JABXWR010000001.1"/>
</dbReference>
<evidence type="ECO:0000313" key="3">
    <source>
        <dbReference type="Proteomes" id="UP000570823"/>
    </source>
</evidence>
<dbReference type="PANTHER" id="PTHR10790">
    <property type="entry name" value="TPR-DOMAIN CONTAINING PROTEIN"/>
    <property type="match status" value="1"/>
</dbReference>
<dbReference type="InterPro" id="IPR018746">
    <property type="entry name" value="DUF2298"/>
</dbReference>
<feature type="transmembrane region" description="Helical" evidence="1">
    <location>
        <begin position="171"/>
        <end position="192"/>
    </location>
</feature>
<feature type="transmembrane region" description="Helical" evidence="1">
    <location>
        <begin position="60"/>
        <end position="78"/>
    </location>
</feature>
<evidence type="ECO:0008006" key="4">
    <source>
        <dbReference type="Google" id="ProtNLM"/>
    </source>
</evidence>
<reference evidence="2 3" key="1">
    <citation type="submission" date="2020-06" db="EMBL/GenBank/DDBJ databases">
        <title>Methanofollis fontis sp. nov., a methanogen isolated from marine sediments near a cold seep at Four-Way Closure Ridge offshore southwestern Taiwan.</title>
        <authorList>
            <person name="Chen S.-C."/>
            <person name="Teng N.-H."/>
            <person name="Lin Y.-S."/>
            <person name="Lai M.-C."/>
            <person name="Chen H.-H."/>
            <person name="Wang C.-C."/>
        </authorList>
    </citation>
    <scope>NUCLEOTIDE SEQUENCE [LARGE SCALE GENOMIC DNA]</scope>
    <source>
        <strain evidence="2 3">DSM 2702</strain>
    </source>
</reference>
<keyword evidence="1" id="KW-0472">Membrane</keyword>
<comment type="caution">
    <text evidence="2">The sequence shown here is derived from an EMBL/GenBank/DDBJ whole genome shotgun (WGS) entry which is preliminary data.</text>
</comment>
<feature type="transmembrane region" description="Helical" evidence="1">
    <location>
        <begin position="6"/>
        <end position="28"/>
    </location>
</feature>
<feature type="transmembrane region" description="Helical" evidence="1">
    <location>
        <begin position="90"/>
        <end position="110"/>
    </location>
</feature>
<dbReference type="NCBIfam" id="TIGR03662">
    <property type="entry name" value="Chlor_Arch_YYY"/>
    <property type="match status" value="1"/>
</dbReference>
<feature type="transmembrane region" description="Helical" evidence="1">
    <location>
        <begin position="394"/>
        <end position="418"/>
    </location>
</feature>
<dbReference type="PANTHER" id="PTHR10790:SF51">
    <property type="entry name" value="TETRATRICOPEPTIDE REPEAT PROTEIN"/>
    <property type="match status" value="1"/>
</dbReference>
<dbReference type="EMBL" id="JABXWR010000001">
    <property type="protein sequence ID" value="NVO67891.1"/>
    <property type="molecule type" value="Genomic_DNA"/>
</dbReference>
<feature type="transmembrane region" description="Helical" evidence="1">
    <location>
        <begin position="328"/>
        <end position="346"/>
    </location>
</feature>
<sequence>MSPEAQVLMVVSWIVLIKAIQCALWPRLTTVLGEFAYPAAYPLSILLFGAASWYLALLHLPVQAALLPFAALAAYALWRREYTVEEFKRFAHWDAVFLVFFTSMLLFRFVNPTISFAEKFMDHAFLASIMREPVVPPLDPWFAGGTLDIYYYMGYWTPGALGITAGVPSSVVFNLGLPTVLGAAAVMAYATGRLLVPKAAWIPLLIFPLVNPAFLWEALSGTPMQTLLWNSTRVIDGTINEYTMFSFLWGDLHPHVLGIFGQFLLIFLLCYALTRWEGLGRNARIGLVACTAVSLGSIPPINSWDVLLYAPLVVVAGLLIWRRHGDPLFLVAVPPLSIALYAPYYLQFAGAGVEGAGLVTAPTDPVQFLLVHGFFLAVLYAASARDVLARPWLLGAPAILGLAGYVAAGIAALPLAAILSRRRLSPIDLLCAAGLVIVIICEFFYLKDNMGGVYYRLNSVFKCYSVAWILLGTGVLLMLGERIAGTGLVDRVAGKRKHALAAVAALALLIAPLAIDLDFGYASRSLDGLAWLQTQHPGDAAAIAWLQAEEGSLILVEAVGGDYTHAGRVSAFTGIPTVLGQPFHEQMWRSDWDAISKRKADVQAIYENPTECLALMEKYGATILYVGDLEEETYQINLPADGLMPVYNAAGVTVYERT</sequence>
<proteinExistence type="predicted"/>
<feature type="transmembrane region" description="Helical" evidence="1">
    <location>
        <begin position="199"/>
        <end position="219"/>
    </location>
</feature>
<feature type="transmembrane region" description="Helical" evidence="1">
    <location>
        <begin position="366"/>
        <end position="382"/>
    </location>
</feature>
<dbReference type="AlphaFoldDB" id="A0A7K4HRK7"/>
<feature type="transmembrane region" description="Helical" evidence="1">
    <location>
        <begin position="499"/>
        <end position="517"/>
    </location>
</feature>
<accession>A0A7K4HRK7</accession>
<name>A0A7K4HRK7_9EURY</name>
<dbReference type="Proteomes" id="UP000570823">
    <property type="component" value="Unassembled WGS sequence"/>
</dbReference>
<feature type="transmembrane region" description="Helical" evidence="1">
    <location>
        <begin position="424"/>
        <end position="445"/>
    </location>
</feature>
<keyword evidence="3" id="KW-1185">Reference proteome</keyword>
<dbReference type="Pfam" id="PF10060">
    <property type="entry name" value="DUF2298"/>
    <property type="match status" value="1"/>
</dbReference>
<feature type="transmembrane region" description="Helical" evidence="1">
    <location>
        <begin position="457"/>
        <end position="479"/>
    </location>
</feature>
<keyword evidence="1" id="KW-0812">Transmembrane</keyword>
<evidence type="ECO:0000313" key="2">
    <source>
        <dbReference type="EMBL" id="NVO67891.1"/>
    </source>
</evidence>
<keyword evidence="1" id="KW-1133">Transmembrane helix</keyword>
<feature type="transmembrane region" description="Helical" evidence="1">
    <location>
        <begin position="252"/>
        <end position="271"/>
    </location>
</feature>
<evidence type="ECO:0000256" key="1">
    <source>
        <dbReference type="SAM" id="Phobius"/>
    </source>
</evidence>
<protein>
    <recommendedName>
        <fullName evidence="4">YYY domain-containing protein</fullName>
    </recommendedName>
</protein>